<comment type="caution">
    <text evidence="1">The sequence shown here is derived from an EMBL/GenBank/DDBJ whole genome shotgun (WGS) entry which is preliminary data.</text>
</comment>
<dbReference type="RefSeq" id="WP_052675326.1">
    <property type="nucleotide sequence ID" value="NZ_JZSR01000059.1"/>
</dbReference>
<dbReference type="NCBIfam" id="TIGR02646">
    <property type="entry name" value="retron system putative HNH endonuclease"/>
    <property type="match status" value="1"/>
</dbReference>
<dbReference type="InterPro" id="IPR053575">
    <property type="entry name" value="Retron_Ec78_HNH_endo"/>
</dbReference>
<reference evidence="1 2" key="1">
    <citation type="submission" date="2018-03" db="EMBL/GenBank/DDBJ databases">
        <title>Whole genome sequencing of Histamine producing bacteria.</title>
        <authorList>
            <person name="Butler K."/>
        </authorList>
    </citation>
    <scope>NUCLEOTIDE SEQUENCE [LARGE SCALE GENOMIC DNA]</scope>
    <source>
        <strain evidence="1 2">ATCC 51761</strain>
    </source>
</reference>
<dbReference type="EMBL" id="PYOP01000055">
    <property type="protein sequence ID" value="PSW91241.1"/>
    <property type="molecule type" value="Genomic_DNA"/>
</dbReference>
<proteinExistence type="predicted"/>
<protein>
    <submittedName>
        <fullName evidence="1">TIGR02646 family protein</fullName>
    </submittedName>
</protein>
<keyword evidence="2" id="KW-1185">Reference proteome</keyword>
<evidence type="ECO:0000313" key="1">
    <source>
        <dbReference type="EMBL" id="PSW91241.1"/>
    </source>
</evidence>
<dbReference type="Proteomes" id="UP000241190">
    <property type="component" value="Unassembled WGS sequence"/>
</dbReference>
<gene>
    <name evidence="1" type="ORF">C9J52_19505</name>
</gene>
<dbReference type="NCBIfam" id="NF041761">
    <property type="entry name" value="PtuB"/>
    <property type="match status" value="1"/>
</dbReference>
<evidence type="ECO:0000313" key="2">
    <source>
        <dbReference type="Proteomes" id="UP000241190"/>
    </source>
</evidence>
<accession>A0ABX5GMF2</accession>
<organism evidence="1 2">
    <name type="scientific">Photobacterium iliopiscarium</name>
    <dbReference type="NCBI Taxonomy" id="56192"/>
    <lineage>
        <taxon>Bacteria</taxon>
        <taxon>Pseudomonadati</taxon>
        <taxon>Pseudomonadota</taxon>
        <taxon>Gammaproteobacteria</taxon>
        <taxon>Vibrionales</taxon>
        <taxon>Vibrionaceae</taxon>
        <taxon>Photobacterium</taxon>
    </lineage>
</organism>
<dbReference type="InterPro" id="IPR013467">
    <property type="entry name" value="HNH78-like"/>
</dbReference>
<name>A0ABX5GMF2_9GAMM</name>
<sequence>MRKLQRPIPGPICLSNYNHNYHRWTSKKPNTNCRNAIWNNLQAMQGGFCVYCESVAIKGNGHIEHFFHKGQKPDGTTPYIHLTFDWTNLFGCCGLRTGNTCGHYKDREGNEGPGSYNANNLIKPDVDDPKEYFNFLDTGVIEPKPGLPLDMQVKATETLRVLKLDLLNGARKTQIDIFKKELLELEKISDQLDDETLQQAIDSMKVVVKSQEYQTAVLEALF</sequence>